<dbReference type="Proteomes" id="UP001148629">
    <property type="component" value="Unassembled WGS sequence"/>
</dbReference>
<proteinExistence type="predicted"/>
<evidence type="ECO:0000313" key="1">
    <source>
        <dbReference type="EMBL" id="KAJ3548513.1"/>
    </source>
</evidence>
<evidence type="ECO:0000313" key="2">
    <source>
        <dbReference type="Proteomes" id="UP001148629"/>
    </source>
</evidence>
<gene>
    <name evidence="1" type="ORF">NM208_g974</name>
</gene>
<accession>A0ACC1SXI4</accession>
<comment type="caution">
    <text evidence="1">The sequence shown here is derived from an EMBL/GenBank/DDBJ whole genome shotgun (WGS) entry which is preliminary data.</text>
</comment>
<sequence>MEPSVPRTNDDSPRPCGRGRSNPLAIVGYACRLPGGVKSPSDLWELCRLSQTGWSTIPEHRFSKDLYWHPDPSKLGTFNTRGGYFLSEDPANFDAQFFQMTAAEAIAMDPQQRLLLEIVFEALESAGLSREQIAGTDTGVFIGGTNVDYDLNGGRDIATAPMHHATGNAVALLSNRVSYVFDLHGPSTTYDTACSSSLVALHHATLSIESGECSQAIVGGCHLNLLPDSFVGMSLSQLFNEDGVTYAFDHRGQSGFARGEGAGCVIIKPLEAAIRDGDPVRALLMSSGVNQDGRTRGITVPNGDAQRDLIRRVYEKAGLNPLDCGYAEMHGTGTKVGDPIEASAVHDALARGRSHQDSLYIGSLKTNIGHLEGASGVASLIKAVMMLEKGFILPSANFEKPNEQIPMAEWHMKVATEVMAWPSTKKFVSVSNYGFGGANAHAVLAKAPEIYQQHMAEPNASSLGTEEKLIVLSAGDQSSLEQRLRDLESFVLNSASLDLDKLAYTLGQRRSHLPSRLSIVANLATLQEKLENVPTLSERVINVPTITFVFTGQGAQWPNMGTDLLVRFPIFEAAIKRADQRLGEIGAGFSLLGELKKEPQATLVHEAHMSQPLCTAIQIALVDLLASWNVRPAAVIGHSSGEIACAYAAGIIDADAAIEVAYFRGRVVQLFRDKFPTVSGAMLAVGASKAIVEPMVSDLKSKRAVIACVNSPSNVTVSGDAEAIAELQTTLAETAVFNRRLRVDVAYHSPHMEEVADDYLAAIKHVRHTTTHKAVFYSSLLGRVARPGELTPEYWIANLVSPVIFSDALSAMYASNDLSGPSPDLLVEIGPHPALKGPVRDILQHIGGDAISTVHLGSLVRNQNDTLAVLQLAGSLFRKGVDVDLEAVNFSVAGSKSQKMITDLPKYAWNHKTRYWHESRISRNHLFSKFQRNDILGSLSEYSSSVEPVWRNMLRLDELPWLRDHRMQGMPVFPMAGFMVLGFEAASQRADMRNIGFDSFELREFVINQALVLKEGVDVEITTSLRSFVNATIKANDLWDELTICSYEADQGWTEHVRALITVRSSKQGDCEVQEGLDGLLRSTFCEFMEVVKQEAVDKVDIPKMYNTLQAIGAGYGPMFQGLEGAHSSDHYAYASLIAPDTASTMPRKYETNFIIHPASLDLAFQCCWPIFGAGRQGMDLLYMPISLERMTISREMPLRRPGDSLQLWGRGNRDKALHKPTSFSLFASSLFQTKEPCFHIENLIMTPVLGSGRDDAIAGLSLCFRYDWEDMDQTQNETREHLDGLSSHETTEDPTLKHVLPELLEVEEELVVAAFTAEDEPIAAAVASDISTLMGSEVAHGRLDITDVDNRLIIVIGLSQTFLADADVDTLDMLQNLFLGANGTIWIHPTGREDIRTPDSSMIIGLTRSVRSETAASIVTLGLENPSSLGASEAIVRVLQSVWGPTNGQYKNDREFVERHGRLCVPRVVSDDKLDRVVHGELGGFCLQEQPYHQTGRRFKIAIERPGALDSLFFIDDTAELTDDEIELDVKATGVNFKDIVVAMGQLQQPYMGLEVAGVVRAIGKSVVDARVSVGQRVMAMVEGGYSTATYCRPSSVCPIPDGLSFEAACSIPVVYCTAFYSLFDLGHLEKGDKILIHAAAGGVGQAAIMLAKFIGAEVFATVGSKAKKQEIMDRYGISEDHIFYSRDTSFAPALQRATNGHGVDVVLNSLAGDLLRETWGCIATFGRFIEIGKIDITRNSRLDMKHFDRNISFSSVDLSKVAAEKPLLMSRLLDDVCKLITYGSIAPIPMTTYCISNIEQAFRALQSGKSVGKLVVVPSTDAMVKATLTRTSAGTLRSDATYVLIGGMGGLGCSMAKWMVEKGARNIVLTSRSAKITHEVQDVLQHAKAWGANIVIKTNDVTDADAVSALVEEELKLLPPIRGVIQGAMVLRDVLFENMVHEEWEAVVRCKVTGTWNLHRALSQSPLDFFVCLGSCTGTIGNRGQSAYAAANVFLDHFVQWRNSQGLPGTCIDLSAVQGVGYLAREKDRQEEVFRTIGGKPITENEVLALLAAAITGQASSSCDSVYLTGLQANAASRDMFWAQDARFQRLFDAFIKDDGGVAASAESRLSVSQALRTAESTEDALEAVYEALSNKIASVLMLTPEEVRRAHSVLSAGLDSLVAIEVRNWITREAGASVQILEIQNSPSLKSLAKTILDRSSFSNEN</sequence>
<protein>
    <submittedName>
        <fullName evidence="1">Uncharacterized protein</fullName>
    </submittedName>
</protein>
<keyword evidence="2" id="KW-1185">Reference proteome</keyword>
<dbReference type="EMBL" id="JANRMS010000046">
    <property type="protein sequence ID" value="KAJ3548513.1"/>
    <property type="molecule type" value="Genomic_DNA"/>
</dbReference>
<reference evidence="1" key="1">
    <citation type="submission" date="2022-08" db="EMBL/GenBank/DDBJ databases">
        <title>Genome Sequence of Fusarium decemcellulare.</title>
        <authorList>
            <person name="Buettner E."/>
        </authorList>
    </citation>
    <scope>NUCLEOTIDE SEQUENCE</scope>
    <source>
        <strain evidence="1">Babe19</strain>
    </source>
</reference>
<name>A0ACC1SXI4_9HYPO</name>
<organism evidence="1 2">
    <name type="scientific">Fusarium decemcellulare</name>
    <dbReference type="NCBI Taxonomy" id="57161"/>
    <lineage>
        <taxon>Eukaryota</taxon>
        <taxon>Fungi</taxon>
        <taxon>Dikarya</taxon>
        <taxon>Ascomycota</taxon>
        <taxon>Pezizomycotina</taxon>
        <taxon>Sordariomycetes</taxon>
        <taxon>Hypocreomycetidae</taxon>
        <taxon>Hypocreales</taxon>
        <taxon>Nectriaceae</taxon>
        <taxon>Fusarium</taxon>
        <taxon>Fusarium decemcellulare species complex</taxon>
    </lineage>
</organism>